<evidence type="ECO:0000256" key="2">
    <source>
        <dbReference type="SAM" id="Phobius"/>
    </source>
</evidence>
<name>A0A8H6QKN7_9EURO</name>
<feature type="region of interest" description="Disordered" evidence="1">
    <location>
        <begin position="312"/>
        <end position="333"/>
    </location>
</feature>
<protein>
    <submittedName>
        <fullName evidence="3">Uncharacterized protein</fullName>
    </submittedName>
</protein>
<organism evidence="3 4">
    <name type="scientific">Aspergillus hiratsukae</name>
    <dbReference type="NCBI Taxonomy" id="1194566"/>
    <lineage>
        <taxon>Eukaryota</taxon>
        <taxon>Fungi</taxon>
        <taxon>Dikarya</taxon>
        <taxon>Ascomycota</taxon>
        <taxon>Pezizomycotina</taxon>
        <taxon>Eurotiomycetes</taxon>
        <taxon>Eurotiomycetidae</taxon>
        <taxon>Eurotiales</taxon>
        <taxon>Aspergillaceae</taxon>
        <taxon>Aspergillus</taxon>
        <taxon>Aspergillus subgen. Fumigati</taxon>
    </lineage>
</organism>
<evidence type="ECO:0000256" key="1">
    <source>
        <dbReference type="SAM" id="MobiDB-lite"/>
    </source>
</evidence>
<feature type="compositionally biased region" description="Low complexity" evidence="1">
    <location>
        <begin position="101"/>
        <end position="111"/>
    </location>
</feature>
<sequence>MTAEAPHTWSTTPAVCKTRTPKFIPQPTKLSFMRNAVPEPSSIYFFQNLAIAGAHKVQIWSSSPTPLNGFTHQVIFSSSVPASGQPAAPLASETRPHADPTQEATGETGGTQLPALSLIPTGVSQVHHDNTGGTGATIIGPAPTYDSLQTRSTAFGHLRQPPQISQSLSLCTSTSSLAFGDVVQNIITFSVSQLALGSQSIIQPLRAGGLASPSLRVTECTPYKEYGQTNNPKADQVATSQGMPYGSNKRVTTTGKTMAQGTDIPIIRTKGNLDSSLSSDRRSVLYILATSTMHRTEHLTVGFGAHSSSAAESSHAFELQSPSGRRQPSSTEHVDVTAGELVGPGGLSMTFAPTFSIVGQSRVNPLANPSLLETESGSFQITPPAANADLFIQDRVIFTKSSATVVGTLTAEYSVSITTDADKAVQTDFFVQQGQASLTTPQVQSLQRLTTAHIQQPHITATAATQTSYSGSRNSSASDQLGGRMSGRAIGVMVGAVAGGTSCCLAIFAIAVRHRKRKRRRIWISNQFWNDPNRSYISFGST</sequence>
<feature type="compositionally biased region" description="Polar residues" evidence="1">
    <location>
        <begin position="320"/>
        <end position="331"/>
    </location>
</feature>
<reference evidence="3" key="1">
    <citation type="submission" date="2020-06" db="EMBL/GenBank/DDBJ databases">
        <title>Draft genome sequences of strains closely related to Aspergillus parafelis and Aspergillus hiratsukae.</title>
        <authorList>
            <person name="Dos Santos R.A.C."/>
            <person name="Rivero-Menendez O."/>
            <person name="Steenwyk J.L."/>
            <person name="Mead M.E."/>
            <person name="Goldman G.H."/>
            <person name="Alastruey-Izquierdo A."/>
            <person name="Rokas A."/>
        </authorList>
    </citation>
    <scope>NUCLEOTIDE SEQUENCE</scope>
    <source>
        <strain evidence="3">CNM-CM6106</strain>
    </source>
</reference>
<feature type="compositionally biased region" description="Polar residues" evidence="1">
    <location>
        <begin position="462"/>
        <end position="479"/>
    </location>
</feature>
<keyword evidence="2" id="KW-0472">Membrane</keyword>
<evidence type="ECO:0000313" key="4">
    <source>
        <dbReference type="Proteomes" id="UP000662466"/>
    </source>
</evidence>
<comment type="caution">
    <text evidence="3">The sequence shown here is derived from an EMBL/GenBank/DDBJ whole genome shotgun (WGS) entry which is preliminary data.</text>
</comment>
<feature type="region of interest" description="Disordered" evidence="1">
    <location>
        <begin position="462"/>
        <end position="481"/>
    </location>
</feature>
<feature type="compositionally biased region" description="Polar residues" evidence="1">
    <location>
        <begin position="227"/>
        <end position="242"/>
    </location>
</feature>
<dbReference type="AlphaFoldDB" id="A0A8H6QKN7"/>
<feature type="region of interest" description="Disordered" evidence="1">
    <location>
        <begin position="81"/>
        <end position="111"/>
    </location>
</feature>
<feature type="transmembrane region" description="Helical" evidence="2">
    <location>
        <begin position="489"/>
        <end position="512"/>
    </location>
</feature>
<feature type="region of interest" description="Disordered" evidence="1">
    <location>
        <begin position="227"/>
        <end position="253"/>
    </location>
</feature>
<dbReference type="Proteomes" id="UP000662466">
    <property type="component" value="Unassembled WGS sequence"/>
</dbReference>
<keyword evidence="2" id="KW-1133">Transmembrane helix</keyword>
<gene>
    <name evidence="3" type="ORF">CNMCM6106_007692</name>
</gene>
<dbReference type="EMBL" id="JACBAF010001737">
    <property type="protein sequence ID" value="KAF7173631.1"/>
    <property type="molecule type" value="Genomic_DNA"/>
</dbReference>
<accession>A0A8H6QKN7</accession>
<proteinExistence type="predicted"/>
<evidence type="ECO:0000313" key="3">
    <source>
        <dbReference type="EMBL" id="KAF7173631.1"/>
    </source>
</evidence>
<keyword evidence="2" id="KW-0812">Transmembrane</keyword>